<accession>Q0W713</accession>
<keyword evidence="1" id="KW-0732">Signal</keyword>
<organism evidence="3 4">
    <name type="scientific">Methanocella arvoryzae (strain DSM 22066 / NBRC 105507 / MRE50)</name>
    <dbReference type="NCBI Taxonomy" id="351160"/>
    <lineage>
        <taxon>Archaea</taxon>
        <taxon>Methanobacteriati</taxon>
        <taxon>Methanobacteriota</taxon>
        <taxon>Stenosarchaea group</taxon>
        <taxon>Methanomicrobia</taxon>
        <taxon>Methanocellales</taxon>
        <taxon>Methanocellaceae</taxon>
        <taxon>Methanocella</taxon>
    </lineage>
</organism>
<dbReference type="PROSITE" id="PS51257">
    <property type="entry name" value="PROKAR_LIPOPROTEIN"/>
    <property type="match status" value="1"/>
</dbReference>
<feature type="compositionally biased region" description="Low complexity" evidence="2">
    <location>
        <begin position="40"/>
        <end position="55"/>
    </location>
</feature>
<dbReference type="EMBL" id="AM114193">
    <property type="protein sequence ID" value="CAJ35830.1"/>
    <property type="molecule type" value="Genomic_DNA"/>
</dbReference>
<keyword evidence="4" id="KW-1185">Reference proteome</keyword>
<evidence type="ECO:0008006" key="5">
    <source>
        <dbReference type="Google" id="ProtNLM"/>
    </source>
</evidence>
<dbReference type="AlphaFoldDB" id="Q0W713"/>
<evidence type="ECO:0000313" key="3">
    <source>
        <dbReference type="EMBL" id="CAJ35830.1"/>
    </source>
</evidence>
<evidence type="ECO:0000256" key="1">
    <source>
        <dbReference type="ARBA" id="ARBA00022729"/>
    </source>
</evidence>
<sequence>MNLFKVSTFVLLLLVTVVLCGCCCFTGNTSSDSGSTVNPTASTSTYSSQSQTKVTPTPVPTGFAKANPAPIGTTVQFKAGSIPESKIQITCIDAKRGAEAYNLINDNDGYTYMKPAEPDAGEEYLIVKYKVEFIDYKVGDTPKSYYISGSDFTAYSPDNTREYDHEWFTTMEPELSKELFKGDSTIGWVTFCVKEGYDHYLIGFNNDKIWFTV</sequence>
<dbReference type="OrthoDB" id="51386at2157"/>
<dbReference type="InterPro" id="IPR029050">
    <property type="entry name" value="Immunoprotect_excell_Ig-like"/>
</dbReference>
<feature type="compositionally biased region" description="Polar residues" evidence="2">
    <location>
        <begin position="30"/>
        <end position="39"/>
    </location>
</feature>
<evidence type="ECO:0000313" key="4">
    <source>
        <dbReference type="Proteomes" id="UP000000663"/>
    </source>
</evidence>
<dbReference type="eggNOG" id="arCOG07632">
    <property type="taxonomic scope" value="Archaea"/>
</dbReference>
<reference evidence="3 4" key="1">
    <citation type="journal article" date="2006" name="Science">
        <title>Genome of rice cluster I archaea -- the key methane producers in the rice rhizosphere.</title>
        <authorList>
            <person name="Erkel C."/>
            <person name="Kube M."/>
            <person name="Reinhardt R."/>
            <person name="Liesack W."/>
        </authorList>
    </citation>
    <scope>NUCLEOTIDE SEQUENCE [LARGE SCALE GENOMIC DNA]</scope>
    <source>
        <strain evidence="4">DSM 22066 / NBRC 105507 / MRE50</strain>
    </source>
</reference>
<gene>
    <name evidence="3" type="ORF">RCIX389</name>
</gene>
<evidence type="ECO:0000256" key="2">
    <source>
        <dbReference type="SAM" id="MobiDB-lite"/>
    </source>
</evidence>
<name>Q0W713_METAR</name>
<protein>
    <recommendedName>
        <fullName evidence="5">DUF4352 domain-containing protein</fullName>
    </recommendedName>
</protein>
<proteinExistence type="predicted"/>
<dbReference type="KEGG" id="rci:RCIX389"/>
<feature type="region of interest" description="Disordered" evidence="2">
    <location>
        <begin position="30"/>
        <end position="56"/>
    </location>
</feature>
<dbReference type="Gene3D" id="2.60.40.1240">
    <property type="match status" value="1"/>
</dbReference>
<dbReference type="GeneID" id="5143225"/>
<dbReference type="Proteomes" id="UP000000663">
    <property type="component" value="Chromosome"/>
</dbReference>
<dbReference type="RefSeq" id="WP_012036671.1">
    <property type="nucleotide sequence ID" value="NC_009464.1"/>
</dbReference>